<dbReference type="SMART" id="SM00062">
    <property type="entry name" value="PBPb"/>
    <property type="match status" value="1"/>
</dbReference>
<evidence type="ECO:0000313" key="4">
    <source>
        <dbReference type="EMBL" id="OIR10826.1"/>
    </source>
</evidence>
<dbReference type="InterPro" id="IPR018313">
    <property type="entry name" value="SBP_3_CS"/>
</dbReference>
<keyword evidence="2" id="KW-0732">Signal</keyword>
<evidence type="ECO:0000256" key="1">
    <source>
        <dbReference type="ARBA" id="ARBA00004196"/>
    </source>
</evidence>
<name>A0A1J5SQN0_9ZZZZ</name>
<comment type="subcellular location">
    <subcellularLocation>
        <location evidence="1">Cell envelope</location>
    </subcellularLocation>
</comment>
<comment type="caution">
    <text evidence="4">The sequence shown here is derived from an EMBL/GenBank/DDBJ whole genome shotgun (WGS) entry which is preliminary data.</text>
</comment>
<evidence type="ECO:0000259" key="3">
    <source>
        <dbReference type="SMART" id="SM00062"/>
    </source>
</evidence>
<dbReference type="GO" id="GO:0030313">
    <property type="term" value="C:cell envelope"/>
    <property type="evidence" value="ECO:0007669"/>
    <property type="project" value="UniProtKB-SubCell"/>
</dbReference>
<dbReference type="EMBL" id="MLJW01000022">
    <property type="protein sequence ID" value="OIR10826.1"/>
    <property type="molecule type" value="Genomic_DNA"/>
</dbReference>
<accession>A0A1J5SQN0</accession>
<dbReference type="Gene3D" id="3.40.190.10">
    <property type="entry name" value="Periplasmic binding protein-like II"/>
    <property type="match status" value="3"/>
</dbReference>
<evidence type="ECO:0000256" key="2">
    <source>
        <dbReference type="ARBA" id="ARBA00022729"/>
    </source>
</evidence>
<feature type="domain" description="Solute-binding protein family 3/N-terminal" evidence="3">
    <location>
        <begin position="39"/>
        <end position="275"/>
    </location>
</feature>
<dbReference type="InterPro" id="IPR001638">
    <property type="entry name" value="Solute-binding_3/MltF_N"/>
</dbReference>
<protein>
    <submittedName>
        <fullName evidence="4">ABC transporter arginine-binding protein 1</fullName>
    </submittedName>
</protein>
<proteinExistence type="predicted"/>
<dbReference type="PROSITE" id="PS01039">
    <property type="entry name" value="SBP_BACTERIAL_3"/>
    <property type="match status" value="1"/>
</dbReference>
<dbReference type="SUPFAM" id="SSF53850">
    <property type="entry name" value="Periplasmic binding protein-like II"/>
    <property type="match status" value="1"/>
</dbReference>
<sequence length="278" mass="30661">MMNNFTCKVFAAILSLSCVGFVSSARAEGEYLKIKQSGTLKVAVYKDFAPYSANDEGIDIDIANALAKKMGLKLSLLPFQAGDDVNDDLRNMVWKGHYLGYGPADVLLHVPVDRRLMAQNDKVEIFAPYHRETIRLVRDIRKVPDFDNLDSMAGRKIGVEKVSMSAVLMLGAEDGKFRENVKIYSTATEALEQLKAGELDGVLATRSEIESVLRSDPNFQISKVEFQRLPSAGWVVGMAVKKDDVELIKLLSDSTNELVSSGEMAKIFAKHGVELVTP</sequence>
<gene>
    <name evidence="4" type="primary">artJ_1</name>
    <name evidence="4" type="ORF">GALL_75980</name>
</gene>
<dbReference type="PANTHER" id="PTHR35936">
    <property type="entry name" value="MEMBRANE-BOUND LYTIC MUREIN TRANSGLYCOSYLASE F"/>
    <property type="match status" value="1"/>
</dbReference>
<organism evidence="4">
    <name type="scientific">mine drainage metagenome</name>
    <dbReference type="NCBI Taxonomy" id="410659"/>
    <lineage>
        <taxon>unclassified sequences</taxon>
        <taxon>metagenomes</taxon>
        <taxon>ecological metagenomes</taxon>
    </lineage>
</organism>
<reference evidence="4" key="1">
    <citation type="submission" date="2016-10" db="EMBL/GenBank/DDBJ databases">
        <title>Sequence of Gallionella enrichment culture.</title>
        <authorList>
            <person name="Poehlein A."/>
            <person name="Muehling M."/>
            <person name="Daniel R."/>
        </authorList>
    </citation>
    <scope>NUCLEOTIDE SEQUENCE</scope>
</reference>
<dbReference type="AlphaFoldDB" id="A0A1J5SQN0"/>